<proteinExistence type="predicted"/>
<evidence type="ECO:0000313" key="2">
    <source>
        <dbReference type="EMBL" id="JAS59178.1"/>
    </source>
</evidence>
<dbReference type="EMBL" id="GECZ01001816">
    <property type="protein sequence ID" value="JAS67953.1"/>
    <property type="molecule type" value="Transcribed_RNA"/>
</dbReference>
<evidence type="ECO:0000313" key="3">
    <source>
        <dbReference type="EMBL" id="JAS67953.1"/>
    </source>
</evidence>
<dbReference type="EMBL" id="GECZ01017226">
    <property type="protein sequence ID" value="JAS52543.1"/>
    <property type="molecule type" value="Transcribed_RNA"/>
</dbReference>
<accession>A0A1B6FRA3</accession>
<protein>
    <submittedName>
        <fullName evidence="1">Uncharacterized protein</fullName>
    </submittedName>
</protein>
<feature type="non-terminal residue" evidence="1">
    <location>
        <position position="301"/>
    </location>
</feature>
<gene>
    <name evidence="3" type="ORF">g.13280</name>
    <name evidence="1" type="ORF">g.13281</name>
    <name evidence="2" type="ORF">g.13282</name>
</gene>
<dbReference type="EMBL" id="GECZ01010591">
    <property type="protein sequence ID" value="JAS59178.1"/>
    <property type="molecule type" value="Transcribed_RNA"/>
</dbReference>
<reference evidence="1" key="1">
    <citation type="submission" date="2015-11" db="EMBL/GenBank/DDBJ databases">
        <title>De novo transcriptome assembly of four potential Pierce s Disease insect vectors from Arizona vineyards.</title>
        <authorList>
            <person name="Tassone E.E."/>
        </authorList>
    </citation>
    <scope>NUCLEOTIDE SEQUENCE</scope>
</reference>
<sequence length="301" mass="34183">INQTNKNKHFTQEMDSTKPLFVESAMNKRSTVSLTQHVGENKEIAQSDMKKVSLNRRSSLQPIEEVDELSLEEETERISIVSGIRQDIFNSVFESIYEKFLTKQTVYYVSHCSRLAWKSLIELNYQRKDKGGFRETQREFFDLEPKTSAKDCWAGRNIPIRKIERPISTESGPTKLKSKISTGLPIDEYSSTDLTTATVFSLDKPTTVAHKVRRSPPIPQEVGKHEGAQPQKVRSERIEALRRDTVDLLIPGPLKAKHFPSSRVEVRYAIAPGVRGQVSLNEPRVATIQLHKANAPLKVLM</sequence>
<name>A0A1B6FRA3_9HEMI</name>
<evidence type="ECO:0000313" key="1">
    <source>
        <dbReference type="EMBL" id="JAS52543.1"/>
    </source>
</evidence>
<feature type="non-terminal residue" evidence="1">
    <location>
        <position position="1"/>
    </location>
</feature>
<organism evidence="1">
    <name type="scientific">Cuerna arida</name>
    <dbReference type="NCBI Taxonomy" id="1464854"/>
    <lineage>
        <taxon>Eukaryota</taxon>
        <taxon>Metazoa</taxon>
        <taxon>Ecdysozoa</taxon>
        <taxon>Arthropoda</taxon>
        <taxon>Hexapoda</taxon>
        <taxon>Insecta</taxon>
        <taxon>Pterygota</taxon>
        <taxon>Neoptera</taxon>
        <taxon>Paraneoptera</taxon>
        <taxon>Hemiptera</taxon>
        <taxon>Auchenorrhyncha</taxon>
        <taxon>Membracoidea</taxon>
        <taxon>Cicadellidae</taxon>
        <taxon>Cicadellinae</taxon>
        <taxon>Proconiini</taxon>
        <taxon>Cuerna</taxon>
    </lineage>
</organism>
<dbReference type="AlphaFoldDB" id="A0A1B6FRA3"/>